<dbReference type="VEuPathDB" id="TriTrypDB:ECC02_000534"/>
<feature type="domain" description="C-CAP/cofactor C-like" evidence="3">
    <location>
        <begin position="100"/>
        <end position="242"/>
    </location>
</feature>
<accession>A0A2V2X2Y6</accession>
<dbReference type="OMA" id="RIENCQH"/>
<proteinExistence type="inferred from homology"/>
<dbReference type="VEuPathDB" id="TriTrypDB:TcCLB.509799.30"/>
<dbReference type="EMBL" id="JABDHM010000002">
    <property type="protein sequence ID" value="KAF5226410.1"/>
    <property type="molecule type" value="Genomic_DNA"/>
</dbReference>
<dbReference type="Pfam" id="PF08603">
    <property type="entry name" value="CAP_C"/>
    <property type="match status" value="1"/>
</dbReference>
<reference evidence="5 6" key="1">
    <citation type="journal article" date="2018" name="Microb. Genom.">
        <title>Expanding an expanded genome: long-read sequencing of Trypanosoma cruzi.</title>
        <authorList>
            <person name="Berna L."/>
            <person name="Rodriguez M."/>
            <person name="Chiribao M.L."/>
            <person name="Parodi-Talice A."/>
            <person name="Pita S."/>
            <person name="Rijo G."/>
            <person name="Alvarez-Valin F."/>
            <person name="Robello C."/>
        </authorList>
    </citation>
    <scope>NUCLEOTIDE SEQUENCE [LARGE SCALE GENOMIC DNA]</scope>
    <source>
        <strain evidence="5 6">TCC</strain>
    </source>
</reference>
<feature type="region of interest" description="Disordered" evidence="2">
    <location>
        <begin position="1"/>
        <end position="27"/>
    </location>
</feature>
<dbReference type="SUPFAM" id="SSF69340">
    <property type="entry name" value="C-terminal domain of adenylylcyclase associated protein"/>
    <property type="match status" value="1"/>
</dbReference>
<evidence type="ECO:0000313" key="5">
    <source>
        <dbReference type="EMBL" id="PWV14832.1"/>
    </source>
</evidence>
<dbReference type="InterPro" id="IPR036223">
    <property type="entry name" value="CAP_C_sf"/>
</dbReference>
<dbReference type="InterPro" id="IPR013912">
    <property type="entry name" value="Adenylate_cyclase-assoc_CAP_C"/>
</dbReference>
<dbReference type="PROSITE" id="PS51329">
    <property type="entry name" value="C_CAP_COFACTOR_C"/>
    <property type="match status" value="1"/>
</dbReference>
<dbReference type="Gene3D" id="2.160.20.70">
    <property type="match status" value="1"/>
</dbReference>
<dbReference type="SMR" id="A0A2V2X2Y6"/>
<dbReference type="VEuPathDB" id="TriTrypDB:Tc_MARK_3497"/>
<evidence type="ECO:0000256" key="1">
    <source>
        <dbReference type="ARBA" id="ARBA00007659"/>
    </source>
</evidence>
<dbReference type="OrthoDB" id="1601at2759"/>
<dbReference type="SMART" id="SM00673">
    <property type="entry name" value="CARP"/>
    <property type="match status" value="2"/>
</dbReference>
<organism evidence="5 6">
    <name type="scientific">Trypanosoma cruzi</name>
    <dbReference type="NCBI Taxonomy" id="5693"/>
    <lineage>
        <taxon>Eukaryota</taxon>
        <taxon>Discoba</taxon>
        <taxon>Euglenozoa</taxon>
        <taxon>Kinetoplastea</taxon>
        <taxon>Metakinetoplastina</taxon>
        <taxon>Trypanosomatida</taxon>
        <taxon>Trypanosomatidae</taxon>
        <taxon>Trypanosoma</taxon>
        <taxon>Schizotrypanum</taxon>
    </lineage>
</organism>
<dbReference type="InterPro" id="IPR006599">
    <property type="entry name" value="CARP_motif"/>
</dbReference>
<evidence type="ECO:0000313" key="4">
    <source>
        <dbReference type="EMBL" id="KAF5226410.1"/>
    </source>
</evidence>
<dbReference type="AlphaFoldDB" id="A0A2V2X2Y6"/>
<dbReference type="GO" id="GO:0008179">
    <property type="term" value="F:adenylate cyclase binding"/>
    <property type="evidence" value="ECO:0007669"/>
    <property type="project" value="TreeGrafter"/>
</dbReference>
<evidence type="ECO:0000259" key="3">
    <source>
        <dbReference type="PROSITE" id="PS51329"/>
    </source>
</evidence>
<protein>
    <submittedName>
        <fullName evidence="5">Putative adenylyl cyclase-associated protein</fullName>
    </submittedName>
</protein>
<dbReference type="EMBL" id="PRFC01000033">
    <property type="protein sequence ID" value="PWV14832.1"/>
    <property type="molecule type" value="Genomic_DNA"/>
</dbReference>
<feature type="compositionally biased region" description="Pro residues" evidence="2">
    <location>
        <begin position="1"/>
        <end position="17"/>
    </location>
</feature>
<dbReference type="InterPro" id="IPR016098">
    <property type="entry name" value="CAP/MinC_C"/>
</dbReference>
<evidence type="ECO:0000313" key="7">
    <source>
        <dbReference type="Proteomes" id="UP000583944"/>
    </source>
</evidence>
<reference evidence="4" key="3">
    <citation type="submission" date="2020-04" db="EMBL/GenBank/DDBJ databases">
        <authorList>
            <person name="Diaz Viraque F."/>
        </authorList>
    </citation>
    <scope>NUCLEOTIDE SEQUENCE</scope>
    <source>
        <strain evidence="4">Berenice</strain>
    </source>
</reference>
<dbReference type="InterPro" id="IPR017901">
    <property type="entry name" value="C-CAP_CF_C-like"/>
</dbReference>
<dbReference type="InterPro" id="IPR001837">
    <property type="entry name" value="Adenylate_cyclase-assoc_CAP"/>
</dbReference>
<dbReference type="VEuPathDB" id="TriTrypDB:C3747_33g150"/>
<dbReference type="Proteomes" id="UP000246078">
    <property type="component" value="Unassembled WGS sequence"/>
</dbReference>
<dbReference type="VEuPathDB" id="TriTrypDB:TcBrA4_0013590"/>
<evidence type="ECO:0000313" key="6">
    <source>
        <dbReference type="Proteomes" id="UP000246078"/>
    </source>
</evidence>
<dbReference type="VEuPathDB" id="TriTrypDB:TcCL_ESM01531"/>
<dbReference type="Proteomes" id="UP000583944">
    <property type="component" value="Unassembled WGS sequence"/>
</dbReference>
<dbReference type="GO" id="GO:0019933">
    <property type="term" value="P:cAMP-mediated signaling"/>
    <property type="evidence" value="ECO:0007669"/>
    <property type="project" value="TreeGrafter"/>
</dbReference>
<dbReference type="GO" id="GO:0003779">
    <property type="term" value="F:actin binding"/>
    <property type="evidence" value="ECO:0007669"/>
    <property type="project" value="InterPro"/>
</dbReference>
<dbReference type="PANTHER" id="PTHR10652">
    <property type="entry name" value="ADENYLYL CYCLASE-ASSOCIATED PROTEIN"/>
    <property type="match status" value="1"/>
</dbReference>
<name>A0A2V2X2Y6_TRYCR</name>
<gene>
    <name evidence="5" type="ORF">C3747_33g150</name>
    <name evidence="4" type="ORF">ECC02_000534</name>
</gene>
<dbReference type="VEuPathDB" id="TriTrypDB:TcCLB.504137.80"/>
<dbReference type="PANTHER" id="PTHR10652:SF0">
    <property type="entry name" value="ADENYLYL CYCLASE-ASSOCIATED PROTEIN"/>
    <property type="match status" value="1"/>
</dbReference>
<dbReference type="VEuPathDB" id="TriTrypDB:TcG_04176"/>
<comment type="caution">
    <text evidence="5">The sequence shown here is derived from an EMBL/GenBank/DDBJ whole genome shotgun (WGS) entry which is preliminary data.</text>
</comment>
<reference evidence="4 7" key="2">
    <citation type="journal article" date="2019" name="Genome Biol. Evol.">
        <title>Nanopore Sequencing Significantly Improves Genome Assembly of the Protozoan Parasite Trypanosoma cruzi.</title>
        <authorList>
            <person name="Diaz-Viraque F."/>
            <person name="Pita S."/>
            <person name="Greif G."/>
            <person name="de Souza R.C.M."/>
            <person name="Iraola G."/>
            <person name="Robello C."/>
        </authorList>
    </citation>
    <scope>NUCLEOTIDE SEQUENCE [LARGE SCALE GENOMIC DNA]</scope>
    <source>
        <strain evidence="4 7">Berenice</strain>
    </source>
</reference>
<dbReference type="GO" id="GO:0005737">
    <property type="term" value="C:cytoplasm"/>
    <property type="evidence" value="ECO:0007669"/>
    <property type="project" value="TreeGrafter"/>
</dbReference>
<dbReference type="VEuPathDB" id="TriTrypDB:TCSYLVIO_004711"/>
<evidence type="ECO:0000256" key="2">
    <source>
        <dbReference type="SAM" id="MobiDB-lite"/>
    </source>
</evidence>
<dbReference type="GO" id="GO:0007015">
    <property type="term" value="P:actin filament organization"/>
    <property type="evidence" value="ECO:0007669"/>
    <property type="project" value="TreeGrafter"/>
</dbReference>
<sequence length="268" mass="29289">MPAPPPPAPPPPPPAPPKAASGEKTTTVGGAASALFAEIQSCGDNIATRLRHVQDHEKAYKQKIQHGELDFSDFEVKKAEADARRQEQSNLTAAATVDEPVLQLEGDKRWVVKYQKGTSAEQKKLTLDKVHMRHAVQICNCEYVMVEIKGKVNSVSVFSCNRVQIVMESVVSSLEVLKSGNVDVKVHRAVPTASVEKSTSVNLYLMERDEALQTEIVTACSSAVNVNFPSEEDANDIIERPLPEQFVSKIVRDKKGGFKIATTPCENV</sequence>
<comment type="similarity">
    <text evidence="1">Belongs to the CAP family.</text>
</comment>